<name>A0A7R8WGI6_9CRUS</name>
<gene>
    <name evidence="8" type="ORF">CTOB1V02_LOCUS9074</name>
</gene>
<comment type="similarity">
    <text evidence="7">Belongs to the peptidase S1 family. CLIP subfamily.</text>
</comment>
<evidence type="ECO:0000256" key="5">
    <source>
        <dbReference type="ARBA" id="ARBA00022825"/>
    </source>
</evidence>
<feature type="non-terminal residue" evidence="8">
    <location>
        <position position="1"/>
    </location>
</feature>
<dbReference type="InterPro" id="IPR009003">
    <property type="entry name" value="Peptidase_S1_PA"/>
</dbReference>
<dbReference type="Gene3D" id="2.40.10.10">
    <property type="entry name" value="Trypsin-like serine proteases"/>
    <property type="match status" value="1"/>
</dbReference>
<dbReference type="PANTHER" id="PTHR24264:SF65">
    <property type="entry name" value="SRCR DOMAIN-CONTAINING PROTEIN"/>
    <property type="match status" value="1"/>
</dbReference>
<proteinExistence type="inferred from homology"/>
<comment type="subcellular location">
    <subcellularLocation>
        <location evidence="1">Secreted</location>
    </subcellularLocation>
</comment>
<evidence type="ECO:0000256" key="3">
    <source>
        <dbReference type="ARBA" id="ARBA00022670"/>
    </source>
</evidence>
<evidence type="ECO:0000313" key="8">
    <source>
        <dbReference type="EMBL" id="CAD7231222.1"/>
    </source>
</evidence>
<dbReference type="SMART" id="SM00020">
    <property type="entry name" value="Tryp_SPc"/>
    <property type="match status" value="1"/>
</dbReference>
<dbReference type="FunFam" id="2.40.10.10:FF:000002">
    <property type="entry name" value="Transmembrane protease serine"/>
    <property type="match status" value="1"/>
</dbReference>
<dbReference type="GO" id="GO:0006508">
    <property type="term" value="P:proteolysis"/>
    <property type="evidence" value="ECO:0007669"/>
    <property type="project" value="UniProtKB-KW"/>
</dbReference>
<dbReference type="PRINTS" id="PR00722">
    <property type="entry name" value="CHYMOTRYPSIN"/>
</dbReference>
<evidence type="ECO:0000256" key="4">
    <source>
        <dbReference type="ARBA" id="ARBA00022801"/>
    </source>
</evidence>
<dbReference type="Pfam" id="PF00089">
    <property type="entry name" value="Trypsin"/>
    <property type="match status" value="1"/>
</dbReference>
<dbReference type="SUPFAM" id="SSF50494">
    <property type="entry name" value="Trypsin-like serine proteases"/>
    <property type="match status" value="1"/>
</dbReference>
<dbReference type="GO" id="GO:0005615">
    <property type="term" value="C:extracellular space"/>
    <property type="evidence" value="ECO:0007669"/>
    <property type="project" value="TreeGrafter"/>
</dbReference>
<reference evidence="8" key="1">
    <citation type="submission" date="2020-11" db="EMBL/GenBank/DDBJ databases">
        <authorList>
            <person name="Tran Van P."/>
        </authorList>
    </citation>
    <scope>NUCLEOTIDE SEQUENCE</scope>
</reference>
<evidence type="ECO:0000256" key="6">
    <source>
        <dbReference type="ARBA" id="ARBA00023157"/>
    </source>
</evidence>
<organism evidence="8">
    <name type="scientific">Cyprideis torosa</name>
    <dbReference type="NCBI Taxonomy" id="163714"/>
    <lineage>
        <taxon>Eukaryota</taxon>
        <taxon>Metazoa</taxon>
        <taxon>Ecdysozoa</taxon>
        <taxon>Arthropoda</taxon>
        <taxon>Crustacea</taxon>
        <taxon>Oligostraca</taxon>
        <taxon>Ostracoda</taxon>
        <taxon>Podocopa</taxon>
        <taxon>Podocopida</taxon>
        <taxon>Cytherocopina</taxon>
        <taxon>Cytheroidea</taxon>
        <taxon>Cytherideidae</taxon>
        <taxon>Cyprideis</taxon>
    </lineage>
</organism>
<dbReference type="InterPro" id="IPR001314">
    <property type="entry name" value="Peptidase_S1A"/>
</dbReference>
<dbReference type="InterPro" id="IPR001254">
    <property type="entry name" value="Trypsin_dom"/>
</dbReference>
<keyword evidence="4" id="KW-0378">Hydrolase</keyword>
<dbReference type="InterPro" id="IPR050127">
    <property type="entry name" value="Serine_Proteases_S1"/>
</dbReference>
<dbReference type="PANTHER" id="PTHR24264">
    <property type="entry name" value="TRYPSIN-RELATED"/>
    <property type="match status" value="1"/>
</dbReference>
<keyword evidence="6" id="KW-1015">Disulfide bond</keyword>
<dbReference type="EMBL" id="OB663294">
    <property type="protein sequence ID" value="CAD7231222.1"/>
    <property type="molecule type" value="Genomic_DNA"/>
</dbReference>
<evidence type="ECO:0000256" key="7">
    <source>
        <dbReference type="ARBA" id="ARBA00024195"/>
    </source>
</evidence>
<dbReference type="InterPro" id="IPR043504">
    <property type="entry name" value="Peptidase_S1_PA_chymotrypsin"/>
</dbReference>
<dbReference type="PROSITE" id="PS50240">
    <property type="entry name" value="TRYPSIN_DOM"/>
    <property type="match status" value="1"/>
</dbReference>
<sequence length="177" mass="19662">LRQEFDVLRVILHPGFENTTLVHDIALVQLARPATRRSHIDVVCMPQDGQGVQEPGTTCYVTGWGRVTENSPHSVVLKEISVPLWEHGNCERVLKQQFGPTYTLPNTSICAGQEGSDACDGDGGGPLVCEKDGHWYQMGIVSFGIGCGRRNIPGVYTRVDKYYSWIKQTIQEYDALL</sequence>
<dbReference type="GO" id="GO:0004252">
    <property type="term" value="F:serine-type endopeptidase activity"/>
    <property type="evidence" value="ECO:0007669"/>
    <property type="project" value="InterPro"/>
</dbReference>
<dbReference type="AlphaFoldDB" id="A0A7R8WGI6"/>
<dbReference type="OrthoDB" id="5918597at2759"/>
<dbReference type="CDD" id="cd00190">
    <property type="entry name" value="Tryp_SPc"/>
    <property type="match status" value="1"/>
</dbReference>
<keyword evidence="3" id="KW-0645">Protease</keyword>
<keyword evidence="2" id="KW-0964">Secreted</keyword>
<keyword evidence="5" id="KW-0720">Serine protease</keyword>
<accession>A0A7R8WGI6</accession>
<protein>
    <submittedName>
        <fullName evidence="8">Uncharacterized protein</fullName>
    </submittedName>
</protein>
<evidence type="ECO:0000256" key="1">
    <source>
        <dbReference type="ARBA" id="ARBA00004613"/>
    </source>
</evidence>
<evidence type="ECO:0000256" key="2">
    <source>
        <dbReference type="ARBA" id="ARBA00022525"/>
    </source>
</evidence>